<evidence type="ECO:0000256" key="3">
    <source>
        <dbReference type="ARBA" id="ARBA00022917"/>
    </source>
</evidence>
<dbReference type="PROSITE" id="PS50832">
    <property type="entry name" value="S1_IF1_TYPE"/>
    <property type="match status" value="1"/>
</dbReference>
<dbReference type="OrthoDB" id="274995at2759"/>
<evidence type="ECO:0000313" key="8">
    <source>
        <dbReference type="EMBL" id="GIQ87529.1"/>
    </source>
</evidence>
<dbReference type="InterPro" id="IPR018104">
    <property type="entry name" value="TIF_eIF-1A_CS"/>
</dbReference>
<feature type="domain" description="S1-like" evidence="7">
    <location>
        <begin position="20"/>
        <end position="93"/>
    </location>
</feature>
<feature type="region of interest" description="Disordered" evidence="6">
    <location>
        <begin position="121"/>
        <end position="143"/>
    </location>
</feature>
<dbReference type="AlphaFoldDB" id="A0A9K3D584"/>
<accession>A0A9K3D584</accession>
<dbReference type="Gene3D" id="2.40.50.140">
    <property type="entry name" value="Nucleic acid-binding proteins"/>
    <property type="match status" value="1"/>
</dbReference>
<dbReference type="SMART" id="SM00652">
    <property type="entry name" value="eIF1a"/>
    <property type="match status" value="1"/>
</dbReference>
<dbReference type="InterPro" id="IPR006196">
    <property type="entry name" value="RNA-binding_domain_S1_IF1"/>
</dbReference>
<feature type="compositionally biased region" description="Acidic residues" evidence="6">
    <location>
        <begin position="123"/>
        <end position="143"/>
    </location>
</feature>
<proteinExistence type="inferred from homology"/>
<dbReference type="PANTHER" id="PTHR21668">
    <property type="entry name" value="EIF-1A"/>
    <property type="match status" value="1"/>
</dbReference>
<feature type="compositionally biased region" description="Basic residues" evidence="6">
    <location>
        <begin position="1"/>
        <end position="14"/>
    </location>
</feature>
<dbReference type="Pfam" id="PF01176">
    <property type="entry name" value="eIF-1a"/>
    <property type="match status" value="1"/>
</dbReference>
<dbReference type="HAMAP" id="MF_00216">
    <property type="entry name" value="aIF_1A"/>
    <property type="match status" value="1"/>
</dbReference>
<name>A0A9K3D584_9EUKA</name>
<evidence type="ECO:0000256" key="5">
    <source>
        <dbReference type="PROSITE-ProRule" id="PRU00181"/>
    </source>
</evidence>
<comment type="caution">
    <text evidence="8">The sequence shown here is derived from an EMBL/GenBank/DDBJ whole genome shotgun (WGS) entry which is preliminary data.</text>
</comment>
<sequence length="143" mass="16288">MPKGKGGKHQKRKKRDADADGRELIFKEEGQDYAIVMKMLGGGRLDAYCMDGKRRICHIRGRLRRIRLHVGDLVLISVRPFQTDKADVLHKYLPDEMRALQKYNEITDISTIIDQQSGLDFAPEGEEEGEEMSEVDEGDLDAL</sequence>
<keyword evidence="3 5" id="KW-0648">Protein biosynthesis</keyword>
<dbReference type="GO" id="GO:0003743">
    <property type="term" value="F:translation initiation factor activity"/>
    <property type="evidence" value="ECO:0007669"/>
    <property type="project" value="UniProtKB-UniRule"/>
</dbReference>
<dbReference type="PROSITE" id="PS01262">
    <property type="entry name" value="IF1A"/>
    <property type="match status" value="1"/>
</dbReference>
<keyword evidence="9" id="KW-1185">Reference proteome</keyword>
<evidence type="ECO:0000313" key="9">
    <source>
        <dbReference type="Proteomes" id="UP000265618"/>
    </source>
</evidence>
<feature type="region of interest" description="Disordered" evidence="6">
    <location>
        <begin position="1"/>
        <end position="20"/>
    </location>
</feature>
<dbReference type="Proteomes" id="UP000265618">
    <property type="component" value="Unassembled WGS sequence"/>
</dbReference>
<dbReference type="InterPro" id="IPR001253">
    <property type="entry name" value="TIF_eIF-1A"/>
</dbReference>
<dbReference type="EMBL" id="BDIP01003299">
    <property type="protein sequence ID" value="GIQ87529.1"/>
    <property type="molecule type" value="Genomic_DNA"/>
</dbReference>
<evidence type="ECO:0000256" key="4">
    <source>
        <dbReference type="ARBA" id="ARBA00032507"/>
    </source>
</evidence>
<evidence type="ECO:0000256" key="6">
    <source>
        <dbReference type="SAM" id="MobiDB-lite"/>
    </source>
</evidence>
<comment type="similarity">
    <text evidence="1">Belongs to the eIF-1A family.</text>
</comment>
<evidence type="ECO:0000259" key="7">
    <source>
        <dbReference type="PROSITE" id="PS50832"/>
    </source>
</evidence>
<gene>
    <name evidence="8" type="ORF">KIPB_009579</name>
</gene>
<dbReference type="SUPFAM" id="SSF50249">
    <property type="entry name" value="Nucleic acid-binding proteins"/>
    <property type="match status" value="1"/>
</dbReference>
<dbReference type="GO" id="GO:0003723">
    <property type="term" value="F:RNA binding"/>
    <property type="evidence" value="ECO:0007669"/>
    <property type="project" value="InterPro"/>
</dbReference>
<evidence type="ECO:0000256" key="1">
    <source>
        <dbReference type="ARBA" id="ARBA00007392"/>
    </source>
</evidence>
<evidence type="ECO:0000256" key="2">
    <source>
        <dbReference type="ARBA" id="ARBA00022540"/>
    </source>
</evidence>
<protein>
    <recommendedName>
        <fullName evidence="4">Eukaryotic translation initiation factor 4C</fullName>
    </recommendedName>
</protein>
<dbReference type="InterPro" id="IPR012340">
    <property type="entry name" value="NA-bd_OB-fold"/>
</dbReference>
<organism evidence="8 9">
    <name type="scientific">Kipferlia bialata</name>
    <dbReference type="NCBI Taxonomy" id="797122"/>
    <lineage>
        <taxon>Eukaryota</taxon>
        <taxon>Metamonada</taxon>
        <taxon>Carpediemonas-like organisms</taxon>
        <taxon>Kipferlia</taxon>
    </lineage>
</organism>
<keyword evidence="2 5" id="KW-0396">Initiation factor</keyword>
<reference evidence="8 9" key="1">
    <citation type="journal article" date="2018" name="PLoS ONE">
        <title>The draft genome of Kipferlia bialata reveals reductive genome evolution in fornicate parasites.</title>
        <authorList>
            <person name="Tanifuji G."/>
            <person name="Takabayashi S."/>
            <person name="Kume K."/>
            <person name="Takagi M."/>
            <person name="Nakayama T."/>
            <person name="Kamikawa R."/>
            <person name="Inagaki Y."/>
            <person name="Hashimoto T."/>
        </authorList>
    </citation>
    <scope>NUCLEOTIDE SEQUENCE [LARGE SCALE GENOMIC DNA]</scope>
    <source>
        <strain evidence="8">NY0173</strain>
    </source>
</reference>